<dbReference type="PROSITE" id="PS00018">
    <property type="entry name" value="EF_HAND_1"/>
    <property type="match status" value="1"/>
</dbReference>
<gene>
    <name evidence="3" type="ORF">BSTOLATCC_MIC37884</name>
</gene>
<evidence type="ECO:0000313" key="4">
    <source>
        <dbReference type="Proteomes" id="UP001162131"/>
    </source>
</evidence>
<name>A0AAU9JHH1_9CILI</name>
<comment type="caution">
    <text evidence="3">The sequence shown here is derived from an EMBL/GenBank/DDBJ whole genome shotgun (WGS) entry which is preliminary data.</text>
</comment>
<evidence type="ECO:0000256" key="1">
    <source>
        <dbReference type="ARBA" id="ARBA00022837"/>
    </source>
</evidence>
<dbReference type="GO" id="GO:0005509">
    <property type="term" value="F:calcium ion binding"/>
    <property type="evidence" value="ECO:0007669"/>
    <property type="project" value="InterPro"/>
</dbReference>
<feature type="domain" description="EF-hand" evidence="2">
    <location>
        <begin position="126"/>
        <end position="161"/>
    </location>
</feature>
<sequence>MNTSKIRGPRTKRLVMITPSDSHFSKEEELFARQNFNYFDIEGTSEIDMEELPSLLRRMGLSMEKARLDKYYRMFFGPNLETLEQTISWDRFLILFSMIMRNQLPIFRLKLVNPNREVDYISYAQRALDDAISIFTELDINETGVLGYAELNDIFNCLGLNDPYKDNFKTFLDKQFEKSNKRLDEKVDFDEFVDFYNNLLDLIY</sequence>
<feature type="domain" description="EF-hand" evidence="2">
    <location>
        <begin position="27"/>
        <end position="62"/>
    </location>
</feature>
<accession>A0AAU9JHH1</accession>
<dbReference type="PROSITE" id="PS50222">
    <property type="entry name" value="EF_HAND_2"/>
    <property type="match status" value="2"/>
</dbReference>
<dbReference type="SUPFAM" id="SSF47473">
    <property type="entry name" value="EF-hand"/>
    <property type="match status" value="1"/>
</dbReference>
<keyword evidence="4" id="KW-1185">Reference proteome</keyword>
<dbReference type="InterPro" id="IPR002048">
    <property type="entry name" value="EF_hand_dom"/>
</dbReference>
<proteinExistence type="predicted"/>
<dbReference type="Gene3D" id="1.10.238.10">
    <property type="entry name" value="EF-hand"/>
    <property type="match status" value="2"/>
</dbReference>
<evidence type="ECO:0000313" key="3">
    <source>
        <dbReference type="EMBL" id="CAG9325138.1"/>
    </source>
</evidence>
<evidence type="ECO:0000259" key="2">
    <source>
        <dbReference type="PROSITE" id="PS50222"/>
    </source>
</evidence>
<dbReference type="InterPro" id="IPR018247">
    <property type="entry name" value="EF_Hand_1_Ca_BS"/>
</dbReference>
<dbReference type="AlphaFoldDB" id="A0AAU9JHH1"/>
<dbReference type="Proteomes" id="UP001162131">
    <property type="component" value="Unassembled WGS sequence"/>
</dbReference>
<dbReference type="InterPro" id="IPR011992">
    <property type="entry name" value="EF-hand-dom_pair"/>
</dbReference>
<dbReference type="EMBL" id="CAJZBQ010000037">
    <property type="protein sequence ID" value="CAG9325138.1"/>
    <property type="molecule type" value="Genomic_DNA"/>
</dbReference>
<keyword evidence="1" id="KW-0106">Calcium</keyword>
<organism evidence="3 4">
    <name type="scientific">Blepharisma stoltei</name>
    <dbReference type="NCBI Taxonomy" id="1481888"/>
    <lineage>
        <taxon>Eukaryota</taxon>
        <taxon>Sar</taxon>
        <taxon>Alveolata</taxon>
        <taxon>Ciliophora</taxon>
        <taxon>Postciliodesmatophora</taxon>
        <taxon>Heterotrichea</taxon>
        <taxon>Heterotrichida</taxon>
        <taxon>Blepharismidae</taxon>
        <taxon>Blepharisma</taxon>
    </lineage>
</organism>
<protein>
    <recommendedName>
        <fullName evidence="2">EF-hand domain-containing protein</fullName>
    </recommendedName>
</protein>
<reference evidence="3" key="1">
    <citation type="submission" date="2021-09" db="EMBL/GenBank/DDBJ databases">
        <authorList>
            <consortium name="AG Swart"/>
            <person name="Singh M."/>
            <person name="Singh A."/>
            <person name="Seah K."/>
            <person name="Emmerich C."/>
        </authorList>
    </citation>
    <scope>NUCLEOTIDE SEQUENCE</scope>
    <source>
        <strain evidence="3">ATCC30299</strain>
    </source>
</reference>